<evidence type="ECO:0000259" key="1">
    <source>
        <dbReference type="Pfam" id="PF25150"/>
    </source>
</evidence>
<name>A0A8X6PJM8_NEPPI</name>
<evidence type="ECO:0000313" key="2">
    <source>
        <dbReference type="EMBL" id="GFT74738.1"/>
    </source>
</evidence>
<dbReference type="Proteomes" id="UP000887013">
    <property type="component" value="Unassembled WGS sequence"/>
</dbReference>
<organism evidence="2 3">
    <name type="scientific">Nephila pilipes</name>
    <name type="common">Giant wood spider</name>
    <name type="synonym">Nephila maculata</name>
    <dbReference type="NCBI Taxonomy" id="299642"/>
    <lineage>
        <taxon>Eukaryota</taxon>
        <taxon>Metazoa</taxon>
        <taxon>Ecdysozoa</taxon>
        <taxon>Arthropoda</taxon>
        <taxon>Chelicerata</taxon>
        <taxon>Arachnida</taxon>
        <taxon>Araneae</taxon>
        <taxon>Araneomorphae</taxon>
        <taxon>Entelegynae</taxon>
        <taxon>Araneoidea</taxon>
        <taxon>Nephilidae</taxon>
        <taxon>Nephila</taxon>
    </lineage>
</organism>
<evidence type="ECO:0000313" key="3">
    <source>
        <dbReference type="Proteomes" id="UP000887013"/>
    </source>
</evidence>
<dbReference type="GO" id="GO:0030488">
    <property type="term" value="P:tRNA methylation"/>
    <property type="evidence" value="ECO:0007669"/>
    <property type="project" value="TreeGrafter"/>
</dbReference>
<accession>A0A8X6PJM8</accession>
<dbReference type="EMBL" id="BMAW01117350">
    <property type="protein sequence ID" value="GFT74738.1"/>
    <property type="molecule type" value="Genomic_DNA"/>
</dbReference>
<gene>
    <name evidence="2" type="primary">THADA</name>
    <name evidence="2" type="ORF">NPIL_623751</name>
</gene>
<dbReference type="InterPro" id="IPR051954">
    <property type="entry name" value="tRNA_methyltransferase_THADA"/>
</dbReference>
<dbReference type="InterPro" id="IPR056843">
    <property type="entry name" value="THADA-like_TPR"/>
</dbReference>
<dbReference type="PANTHER" id="PTHR14387">
    <property type="entry name" value="THADA/DEATH RECEPTOR INTERACTING PROTEIN"/>
    <property type="match status" value="1"/>
</dbReference>
<dbReference type="GO" id="GO:0005829">
    <property type="term" value="C:cytosol"/>
    <property type="evidence" value="ECO:0007669"/>
    <property type="project" value="TreeGrafter"/>
</dbReference>
<keyword evidence="3" id="KW-1185">Reference proteome</keyword>
<feature type="domain" description="tRNA (32-2'-O)-methyltransferase regulator THADA-like TPR repeats region" evidence="1">
    <location>
        <begin position="499"/>
        <end position="714"/>
    </location>
</feature>
<dbReference type="PANTHER" id="PTHR14387:SF7">
    <property type="entry name" value="THYROID ADENOMA-ASSOCIATED PROTEIN"/>
    <property type="match status" value="1"/>
</dbReference>
<dbReference type="OrthoDB" id="6421132at2759"/>
<dbReference type="AlphaFoldDB" id="A0A8X6PJM8"/>
<proteinExistence type="predicted"/>
<sequence>MRSKKKSCEKIVFDFPEDTLEKLKRNPESCFTYFMDINSSSDAVQQINLLKEVQNILSKKDPAELLLFPLDINILCFMFYQLPLKSSHKKTVNRILQDLSHRHGEAVRTSLECSLELFLTDSHKSLSPKAIEKCTDCLLGLFDNFPLGPFVIEEKCGIVWKCLSDIFKFVLSKLKEPNCTDMYGTCQQLLKIYILILQNCKQTGMFLLCNKDDNISCCSNNIVKAFEALLLKSNTALNCRLNAGIALSYYYFIIDSKNFKVNIFIQNEDSLFDMEKFPLSSQLCIISGAMAVLPSEDFVMTVNEDLIGEILFRKILHISECVEDSDLLLLCTRDLIQWTNVMSSVLTTESDESVFNEKTSDLKRMFQEDGNLMEPLFQYVLRYREHYVDTLRHLSKDLFKNILNLHILSLDIGPCESSLLKKITCFLLNDLPKHSQGKFGLLSCIIDIIGTNIVLQWYPLLPDVLYEALKEVNLISHVSELLETLFRKSLISADNEAFTEIWLKPLLKFLNLESRELSSAMNEHVLPKLFKVRPYSLHFLLSELSAIWEEDKGNCFSALITCVKFHQRQKLQQSVFDFISFVSLTKALCHADDQVRLSAFSLICENSKTTEIVPVDIFKLIKATLPYNINCQAPAFRQQMISYLKKLLNRMVESKYSLDKKKQTAEVDSLNYFNSVEKTYTEFLSWLKEYLYNCLYAGANFPRRVTALNLLFLLHTNFSGTIKIGLYLP</sequence>
<protein>
    <submittedName>
        <fullName evidence="2">Thyroid adenoma-associated protein homolog</fullName>
    </submittedName>
</protein>
<reference evidence="2" key="1">
    <citation type="submission" date="2020-08" db="EMBL/GenBank/DDBJ databases">
        <title>Multicomponent nature underlies the extraordinary mechanical properties of spider dragline silk.</title>
        <authorList>
            <person name="Kono N."/>
            <person name="Nakamura H."/>
            <person name="Mori M."/>
            <person name="Yoshida Y."/>
            <person name="Ohtoshi R."/>
            <person name="Malay A.D."/>
            <person name="Moran D.A.P."/>
            <person name="Tomita M."/>
            <person name="Numata K."/>
            <person name="Arakawa K."/>
        </authorList>
    </citation>
    <scope>NUCLEOTIDE SEQUENCE</scope>
</reference>
<dbReference type="Pfam" id="PF25150">
    <property type="entry name" value="TPR_Trm732"/>
    <property type="match status" value="1"/>
</dbReference>
<comment type="caution">
    <text evidence="2">The sequence shown here is derived from an EMBL/GenBank/DDBJ whole genome shotgun (WGS) entry which is preliminary data.</text>
</comment>